<evidence type="ECO:0000259" key="5">
    <source>
        <dbReference type="PROSITE" id="PS51891"/>
    </source>
</evidence>
<dbReference type="PANTHER" id="PTHR33337">
    <property type="entry name" value="GFA DOMAIN-CONTAINING PROTEIN"/>
    <property type="match status" value="1"/>
</dbReference>
<keyword evidence="2" id="KW-0479">Metal-binding</keyword>
<dbReference type="EMBL" id="PPSK01000007">
    <property type="protein sequence ID" value="POB03638.1"/>
    <property type="molecule type" value="Genomic_DNA"/>
</dbReference>
<dbReference type="OrthoDB" id="7765631at2"/>
<keyword evidence="7" id="KW-1185">Reference proteome</keyword>
<dbReference type="Proteomes" id="UP000243451">
    <property type="component" value="Unassembled WGS sequence"/>
</dbReference>
<dbReference type="AlphaFoldDB" id="A0A2P4EVN2"/>
<evidence type="ECO:0000313" key="7">
    <source>
        <dbReference type="Proteomes" id="UP000243451"/>
    </source>
</evidence>
<dbReference type="SUPFAM" id="SSF51316">
    <property type="entry name" value="Mss4-like"/>
    <property type="match status" value="1"/>
</dbReference>
<accession>A0A2P4EVN2</accession>
<protein>
    <submittedName>
        <fullName evidence="6">GFA family protein</fullName>
    </submittedName>
</protein>
<keyword evidence="4" id="KW-0456">Lyase</keyword>
<keyword evidence="3" id="KW-0862">Zinc</keyword>
<dbReference type="PROSITE" id="PS51891">
    <property type="entry name" value="CENP_V_GFA"/>
    <property type="match status" value="1"/>
</dbReference>
<comment type="caution">
    <text evidence="6">The sequence shown here is derived from an EMBL/GenBank/DDBJ whole genome shotgun (WGS) entry which is preliminary data.</text>
</comment>
<dbReference type="GO" id="GO:0016846">
    <property type="term" value="F:carbon-sulfur lyase activity"/>
    <property type="evidence" value="ECO:0007669"/>
    <property type="project" value="InterPro"/>
</dbReference>
<dbReference type="PANTHER" id="PTHR33337:SF40">
    <property type="entry name" value="CENP-V_GFA DOMAIN-CONTAINING PROTEIN-RELATED"/>
    <property type="match status" value="1"/>
</dbReference>
<evidence type="ECO:0000256" key="3">
    <source>
        <dbReference type="ARBA" id="ARBA00022833"/>
    </source>
</evidence>
<dbReference type="InterPro" id="IPR011057">
    <property type="entry name" value="Mss4-like_sf"/>
</dbReference>
<feature type="domain" description="CENP-V/GFA" evidence="5">
    <location>
        <begin position="2"/>
        <end position="119"/>
    </location>
</feature>
<dbReference type="GO" id="GO:0046872">
    <property type="term" value="F:metal ion binding"/>
    <property type="evidence" value="ECO:0007669"/>
    <property type="project" value="UniProtKB-KW"/>
</dbReference>
<dbReference type="RefSeq" id="WP_104738280.1">
    <property type="nucleotide sequence ID" value="NZ_BMHR01000006.1"/>
</dbReference>
<gene>
    <name evidence="6" type="ORF">C1949_09720</name>
</gene>
<proteinExistence type="inferred from homology"/>
<sequence>MITGSCLCGGIRFEIDQPLAPIQVCHCGQCRKAQGTAFATNIPVAEAHFRLQEGAELLRSYSSSPGKQRCFCDRCGSPIYSCHEQVPGVLRVRAGILDGELESRMQAHFFTAHKANWFEINDDLPCFAGRAPAAE</sequence>
<dbReference type="Pfam" id="PF04828">
    <property type="entry name" value="GFA"/>
    <property type="match status" value="1"/>
</dbReference>
<comment type="similarity">
    <text evidence="1">Belongs to the Gfa family.</text>
</comment>
<organism evidence="6 7">
    <name type="scientific">Halopseudomonas oceani</name>
    <dbReference type="NCBI Taxonomy" id="1708783"/>
    <lineage>
        <taxon>Bacteria</taxon>
        <taxon>Pseudomonadati</taxon>
        <taxon>Pseudomonadota</taxon>
        <taxon>Gammaproteobacteria</taxon>
        <taxon>Pseudomonadales</taxon>
        <taxon>Pseudomonadaceae</taxon>
        <taxon>Halopseudomonas</taxon>
    </lineage>
</organism>
<evidence type="ECO:0000256" key="1">
    <source>
        <dbReference type="ARBA" id="ARBA00005495"/>
    </source>
</evidence>
<evidence type="ECO:0000313" key="6">
    <source>
        <dbReference type="EMBL" id="POB03638.1"/>
    </source>
</evidence>
<evidence type="ECO:0000256" key="2">
    <source>
        <dbReference type="ARBA" id="ARBA00022723"/>
    </source>
</evidence>
<name>A0A2P4EVN2_9GAMM</name>
<dbReference type="Gene3D" id="3.90.1590.10">
    <property type="entry name" value="glutathione-dependent formaldehyde- activating enzyme (gfa)"/>
    <property type="match status" value="1"/>
</dbReference>
<reference evidence="6 7" key="1">
    <citation type="submission" date="2018-01" db="EMBL/GenBank/DDBJ databases">
        <title>Draft genome of the type strain Pseudomonas oceani DSM 100277 isolated from the deep water in Okinawa trough, northwestern Pacific Ocean.</title>
        <authorList>
            <person name="Gomila M."/>
            <person name="Mulet M."/>
            <person name="Garcia-Valdes E."/>
            <person name="Lalucat J."/>
        </authorList>
    </citation>
    <scope>NUCLEOTIDE SEQUENCE [LARGE SCALE GENOMIC DNA]</scope>
    <source>
        <strain evidence="6 7">DSM 100277</strain>
    </source>
</reference>
<dbReference type="InterPro" id="IPR006913">
    <property type="entry name" value="CENP-V/GFA"/>
</dbReference>
<evidence type="ECO:0000256" key="4">
    <source>
        <dbReference type="ARBA" id="ARBA00023239"/>
    </source>
</evidence>